<organism evidence="3">
    <name type="scientific">Chelativorans sp. (strain BNC1)</name>
    <dbReference type="NCBI Taxonomy" id="266779"/>
    <lineage>
        <taxon>Bacteria</taxon>
        <taxon>Pseudomonadati</taxon>
        <taxon>Pseudomonadota</taxon>
        <taxon>Alphaproteobacteria</taxon>
        <taxon>Hyphomicrobiales</taxon>
        <taxon>Phyllobacteriaceae</taxon>
        <taxon>Chelativorans</taxon>
    </lineage>
</organism>
<dbReference type="AlphaFoldDB" id="Q11BR8"/>
<dbReference type="EMBL" id="CP000390">
    <property type="protein sequence ID" value="ABG65157.1"/>
    <property type="molecule type" value="Genomic_DNA"/>
</dbReference>
<dbReference type="InterPro" id="IPR005094">
    <property type="entry name" value="Endonuclease_MobA/VirD2"/>
</dbReference>
<feature type="region of interest" description="Disordered" evidence="1">
    <location>
        <begin position="398"/>
        <end position="441"/>
    </location>
</feature>
<gene>
    <name evidence="3" type="ordered locus">Meso_3789</name>
</gene>
<dbReference type="OrthoDB" id="1826980at2"/>
<dbReference type="HOGENOM" id="CLU_039168_0_0_5"/>
<accession>Q11BR8</accession>
<evidence type="ECO:0000259" key="2">
    <source>
        <dbReference type="Pfam" id="PF03432"/>
    </source>
</evidence>
<dbReference type="Pfam" id="PF03432">
    <property type="entry name" value="Relaxase"/>
    <property type="match status" value="1"/>
</dbReference>
<evidence type="ECO:0000256" key="1">
    <source>
        <dbReference type="SAM" id="MobiDB-lite"/>
    </source>
</evidence>
<feature type="compositionally biased region" description="Basic and acidic residues" evidence="1">
    <location>
        <begin position="398"/>
        <end position="424"/>
    </location>
</feature>
<dbReference type="eggNOG" id="COG0612">
    <property type="taxonomic scope" value="Bacteria"/>
</dbReference>
<proteinExistence type="predicted"/>
<dbReference type="KEGG" id="mes:Meso_3789"/>
<reference evidence="3" key="1">
    <citation type="submission" date="2006-06" db="EMBL/GenBank/DDBJ databases">
        <title>Complete sequence of chromosome of Chelativorans sp. BNC1.</title>
        <authorList>
            <consortium name="US DOE Joint Genome Institute"/>
            <person name="Copeland A."/>
            <person name="Lucas S."/>
            <person name="Lapidus A."/>
            <person name="Barry K."/>
            <person name="Detter J.C."/>
            <person name="Glavina del Rio T."/>
            <person name="Hammon N."/>
            <person name="Israni S."/>
            <person name="Dalin E."/>
            <person name="Tice H."/>
            <person name="Pitluck S."/>
            <person name="Chertkov O."/>
            <person name="Brettin T."/>
            <person name="Bruce D."/>
            <person name="Han C."/>
            <person name="Tapia R."/>
            <person name="Gilna P."/>
            <person name="Schmutz J."/>
            <person name="Larimer F."/>
            <person name="Land M."/>
            <person name="Hauser L."/>
            <person name="Kyrpides N."/>
            <person name="Mikhailova N."/>
            <person name="Richardson P."/>
        </authorList>
    </citation>
    <scope>NUCLEOTIDE SEQUENCE</scope>
    <source>
        <strain evidence="3">BNC1</strain>
    </source>
</reference>
<protein>
    <submittedName>
        <fullName evidence="3">Relaxase/mobilization nuclease domain</fullName>
    </submittedName>
</protein>
<evidence type="ECO:0000313" key="3">
    <source>
        <dbReference type="EMBL" id="ABG65157.1"/>
    </source>
</evidence>
<dbReference type="STRING" id="266779.Meso_3789"/>
<sequence length="441" mass="51686">MILKAKERGDGPQLARYLLAIRDNDHVELHEVRGFVSDDLPGAFGEADAIAKGTRCKNYLFSASLNPPQDAQAAVEDFERAIADMERKLGLEGQPRAIVFHEKDGRRHAHVVWSRIDSQRMRAINLPHYKVKLRDVSRSLYLKHGWEMPRGLQDPSLRDPLNFSREEWQQAKRAGLDPRELKTVLAQCWKASDNRASFERALRERGFWLAKGDRRGFVAVDYRGEVYSLSRYAGVKTKDLEARLGDQKRLLSVEETKIEIAGGITRKLEAFIKEAERQARQREAVLAFRKTEMAARHQDARQRMSAAHEQRWQAETWQRAQRLPKGFSGIWHRLTGQYSRIRTQNELEALEAYRRDRTEKDALIFKQIEERQALQRDIQAQRAMAQQELLRLREDVSRYQDIDRDDGDHPHSRDREKEHEAETRKRPRPERPHRHRRSFDP</sequence>
<feature type="compositionally biased region" description="Basic residues" evidence="1">
    <location>
        <begin position="425"/>
        <end position="441"/>
    </location>
</feature>
<name>Q11BR8_CHESB</name>
<feature type="domain" description="MobA/VirD2-like nuclease" evidence="2">
    <location>
        <begin position="26"/>
        <end position="146"/>
    </location>
</feature>